<dbReference type="Proteomes" id="UP001163046">
    <property type="component" value="Unassembled WGS sequence"/>
</dbReference>
<gene>
    <name evidence="1" type="ORF">OS493_018349</name>
</gene>
<sequence>MNYREIFQSLGASNRKSVQENNIHVTMSKTVISIEEINDDDLSGEETTACIVEEEEDTHPHPQGRPVSRSGRVSIMSMTPAGRFEANTDALCWRMFSPVSANSPASEQTTTLVQGLLLEGRILVWVTTRARNRRNFKTQLAGRQEGSGLLNRHHVGLSEFFPCWCSRQLSFGESVSSKGWRRIGPGIGETRQAETRVFYHNMCGNLRKASLLVTIVTLKRNMERIMVARKKAYQMRAVIAADSRSSTLVASAANDAQFVHDNQIHDFGIVDFLKAQPVHVQGL</sequence>
<reference evidence="1" key="1">
    <citation type="submission" date="2023-01" db="EMBL/GenBank/DDBJ databases">
        <title>Genome assembly of the deep-sea coral Lophelia pertusa.</title>
        <authorList>
            <person name="Herrera S."/>
            <person name="Cordes E."/>
        </authorList>
    </citation>
    <scope>NUCLEOTIDE SEQUENCE</scope>
    <source>
        <strain evidence="1">USNM1676648</strain>
        <tissue evidence="1">Polyp</tissue>
    </source>
</reference>
<comment type="caution">
    <text evidence="1">The sequence shown here is derived from an EMBL/GenBank/DDBJ whole genome shotgun (WGS) entry which is preliminary data.</text>
</comment>
<accession>A0A9W9YC20</accession>
<protein>
    <submittedName>
        <fullName evidence="1">Uncharacterized protein</fullName>
    </submittedName>
</protein>
<name>A0A9W9YC20_9CNID</name>
<dbReference type="AlphaFoldDB" id="A0A9W9YC20"/>
<evidence type="ECO:0000313" key="1">
    <source>
        <dbReference type="EMBL" id="KAJ7333173.1"/>
    </source>
</evidence>
<keyword evidence="2" id="KW-1185">Reference proteome</keyword>
<proteinExistence type="predicted"/>
<organism evidence="1 2">
    <name type="scientific">Desmophyllum pertusum</name>
    <dbReference type="NCBI Taxonomy" id="174260"/>
    <lineage>
        <taxon>Eukaryota</taxon>
        <taxon>Metazoa</taxon>
        <taxon>Cnidaria</taxon>
        <taxon>Anthozoa</taxon>
        <taxon>Hexacorallia</taxon>
        <taxon>Scleractinia</taxon>
        <taxon>Caryophylliina</taxon>
        <taxon>Caryophylliidae</taxon>
        <taxon>Desmophyllum</taxon>
    </lineage>
</organism>
<dbReference type="EMBL" id="MU827787">
    <property type="protein sequence ID" value="KAJ7333173.1"/>
    <property type="molecule type" value="Genomic_DNA"/>
</dbReference>
<evidence type="ECO:0000313" key="2">
    <source>
        <dbReference type="Proteomes" id="UP001163046"/>
    </source>
</evidence>